<evidence type="ECO:0000313" key="1">
    <source>
        <dbReference type="EMBL" id="GAA5171996.1"/>
    </source>
</evidence>
<sequence length="95" mass="11163">MESTDFDHERFFLSYTGVKLPLQLFDELAPDALRNRNTWFRARYAADGRMLCCEKFVYGEVEMRHDYLYDAEGQLCEAHVKGPDEDEDVQVLTFS</sequence>
<protein>
    <submittedName>
        <fullName evidence="1">Uncharacterized protein</fullName>
    </submittedName>
</protein>
<dbReference type="EMBL" id="BAABLD010000017">
    <property type="protein sequence ID" value="GAA5171996.1"/>
    <property type="molecule type" value="Genomic_DNA"/>
</dbReference>
<dbReference type="Proteomes" id="UP001500547">
    <property type="component" value="Unassembled WGS sequence"/>
</dbReference>
<accession>A0ABP9R6G1</accession>
<name>A0ABP9R6G1_9RHOO</name>
<dbReference type="RefSeq" id="WP_345534647.1">
    <property type="nucleotide sequence ID" value="NZ_BAABLD010000017.1"/>
</dbReference>
<gene>
    <name evidence="1" type="ORF">GCM10025770_37540</name>
</gene>
<dbReference type="Pfam" id="PF19653">
    <property type="entry name" value="DUF6156"/>
    <property type="match status" value="1"/>
</dbReference>
<reference evidence="2" key="1">
    <citation type="journal article" date="2019" name="Int. J. Syst. Evol. Microbiol.">
        <title>The Global Catalogue of Microorganisms (GCM) 10K type strain sequencing project: providing services to taxonomists for standard genome sequencing and annotation.</title>
        <authorList>
            <consortium name="The Broad Institute Genomics Platform"/>
            <consortium name="The Broad Institute Genome Sequencing Center for Infectious Disease"/>
            <person name="Wu L."/>
            <person name="Ma J."/>
        </authorList>
    </citation>
    <scope>NUCLEOTIDE SEQUENCE [LARGE SCALE GENOMIC DNA]</scope>
    <source>
        <strain evidence="2">JCM 18715</strain>
    </source>
</reference>
<keyword evidence="2" id="KW-1185">Reference proteome</keyword>
<dbReference type="InterPro" id="IPR046154">
    <property type="entry name" value="DUF6156"/>
</dbReference>
<comment type="caution">
    <text evidence="1">The sequence shown here is derived from an EMBL/GenBank/DDBJ whole genome shotgun (WGS) entry which is preliminary data.</text>
</comment>
<proteinExistence type="predicted"/>
<organism evidence="1 2">
    <name type="scientific">Viridibacterium curvum</name>
    <dbReference type="NCBI Taxonomy" id="1101404"/>
    <lineage>
        <taxon>Bacteria</taxon>
        <taxon>Pseudomonadati</taxon>
        <taxon>Pseudomonadota</taxon>
        <taxon>Betaproteobacteria</taxon>
        <taxon>Rhodocyclales</taxon>
        <taxon>Rhodocyclaceae</taxon>
        <taxon>Viridibacterium</taxon>
    </lineage>
</organism>
<evidence type="ECO:0000313" key="2">
    <source>
        <dbReference type="Proteomes" id="UP001500547"/>
    </source>
</evidence>